<reference evidence="1 2" key="1">
    <citation type="journal article" date="2013" name="Genome Announc.">
        <title>Draft genome sequence of MKD8, a conjugal recipient Mycobacterium smegmatis strain.</title>
        <authorList>
            <person name="Gray T.A."/>
            <person name="Palumbo M.J."/>
            <person name="Derbyshire K.M."/>
        </authorList>
    </citation>
    <scope>NUCLEOTIDE SEQUENCE [LARGE SCALE GENOMIC DNA]</scope>
    <source>
        <strain evidence="1 2">MKD8</strain>
    </source>
</reference>
<dbReference type="Gene3D" id="1.10.287.1060">
    <property type="entry name" value="ESAT-6-like"/>
    <property type="match status" value="1"/>
</dbReference>
<organism evidence="1 2">
    <name type="scientific">Mycolicibacterium smegmatis (strain MKD8)</name>
    <name type="common">Mycobacterium smegmatis</name>
    <dbReference type="NCBI Taxonomy" id="1214915"/>
    <lineage>
        <taxon>Bacteria</taxon>
        <taxon>Bacillati</taxon>
        <taxon>Actinomycetota</taxon>
        <taxon>Actinomycetes</taxon>
        <taxon>Mycobacteriales</taxon>
        <taxon>Mycobacteriaceae</taxon>
        <taxon>Mycolicibacterium</taxon>
    </lineage>
</organism>
<dbReference type="SUPFAM" id="SSF140453">
    <property type="entry name" value="EsxAB dimer-like"/>
    <property type="match status" value="1"/>
</dbReference>
<accession>A0A2U9PLI8</accession>
<name>A0A2U9PLI8_MYCSE</name>
<dbReference type="InterPro" id="IPR022536">
    <property type="entry name" value="EspC"/>
</dbReference>
<sequence>MGEFDRASVDADALRAAAHGYDTVAETIDTVIRTTLGRPAFDGASAGRRHVAHGNAVRGALDDLTRAMRQWVTAADEIAHLLRTSAGRYAVADAHAAARVGG</sequence>
<evidence type="ECO:0000313" key="1">
    <source>
        <dbReference type="EMBL" id="AWT52558.1"/>
    </source>
</evidence>
<reference evidence="2" key="2">
    <citation type="submission" date="2018-03" db="EMBL/GenBank/DDBJ databases">
        <authorList>
            <person name="Derbyshire K."/>
            <person name="Gray T.A."/>
            <person name="Champion M."/>
        </authorList>
    </citation>
    <scope>NUCLEOTIDE SEQUENCE [LARGE SCALE GENOMIC DNA]</scope>
    <source>
        <strain evidence="2">MKD8</strain>
    </source>
</reference>
<gene>
    <name evidence="1" type="ORF">D806_015740</name>
</gene>
<evidence type="ECO:0008006" key="3">
    <source>
        <dbReference type="Google" id="ProtNLM"/>
    </source>
</evidence>
<dbReference type="RefSeq" id="WP_036452813.1">
    <property type="nucleotide sequence ID" value="NZ_CP027541.1"/>
</dbReference>
<evidence type="ECO:0000313" key="2">
    <source>
        <dbReference type="Proteomes" id="UP000011200"/>
    </source>
</evidence>
<protein>
    <recommendedName>
        <fullName evidence="3">ESX-1 secretion-associated protein</fullName>
    </recommendedName>
</protein>
<dbReference type="Proteomes" id="UP000011200">
    <property type="component" value="Chromosome"/>
</dbReference>
<proteinExistence type="predicted"/>
<dbReference type="InterPro" id="IPR036689">
    <property type="entry name" value="ESAT-6-like_sf"/>
</dbReference>
<dbReference type="GO" id="GO:0009306">
    <property type="term" value="P:protein secretion"/>
    <property type="evidence" value="ECO:0007669"/>
    <property type="project" value="InterPro"/>
</dbReference>
<dbReference type="AlphaFoldDB" id="A0A2U9PLI8"/>
<dbReference type="EMBL" id="CP027541">
    <property type="protein sequence ID" value="AWT52558.1"/>
    <property type="molecule type" value="Genomic_DNA"/>
</dbReference>
<dbReference type="Pfam" id="PF10824">
    <property type="entry name" value="T7SS_ESX_EspC"/>
    <property type="match status" value="1"/>
</dbReference>